<comment type="subcellular location">
    <subcellularLocation>
        <location evidence="1">Membrane</location>
        <topology evidence="1">Single-pass membrane protein</topology>
    </subcellularLocation>
</comment>
<evidence type="ECO:0000256" key="1">
    <source>
        <dbReference type="ARBA" id="ARBA00004167"/>
    </source>
</evidence>
<feature type="region of interest" description="Disordered" evidence="12">
    <location>
        <begin position="923"/>
        <end position="949"/>
    </location>
</feature>
<dbReference type="Gene3D" id="2.60.40.150">
    <property type="entry name" value="C2 domain"/>
    <property type="match status" value="1"/>
</dbReference>
<dbReference type="EMBL" id="BRXU01000031">
    <property type="protein sequence ID" value="GLC59938.1"/>
    <property type="molecule type" value="Genomic_DNA"/>
</dbReference>
<evidence type="ECO:0000256" key="8">
    <source>
        <dbReference type="ARBA" id="ARBA00022989"/>
    </source>
</evidence>
<keyword evidence="6" id="KW-0677">Repeat</keyword>
<gene>
    <name evidence="16" type="primary">PLEST005657</name>
    <name evidence="16" type="ORF">PLESTB_001556000</name>
</gene>
<dbReference type="Pfam" id="PF17047">
    <property type="entry name" value="SMP_LBD"/>
    <property type="match status" value="1"/>
</dbReference>
<dbReference type="InterPro" id="IPR039010">
    <property type="entry name" value="Synaptotagmin_SMP"/>
</dbReference>
<dbReference type="GO" id="GO:0046872">
    <property type="term" value="F:metal ion binding"/>
    <property type="evidence" value="ECO:0007669"/>
    <property type="project" value="UniProtKB-KW"/>
</dbReference>
<dbReference type="GO" id="GO:0008289">
    <property type="term" value="F:lipid binding"/>
    <property type="evidence" value="ECO:0007669"/>
    <property type="project" value="UniProtKB-KW"/>
</dbReference>
<dbReference type="Proteomes" id="UP001165080">
    <property type="component" value="Unassembled WGS sequence"/>
</dbReference>
<keyword evidence="4 13" id="KW-0812">Transmembrane</keyword>
<dbReference type="PANTHER" id="PTHR10774:SF190">
    <property type="entry name" value="C2 CALCIUM_LIPID-BINDING ENDONUCLEASE_EXONUCLEASE_PHOSPHATASE-RELATED"/>
    <property type="match status" value="1"/>
</dbReference>
<evidence type="ECO:0000256" key="7">
    <source>
        <dbReference type="ARBA" id="ARBA00022837"/>
    </source>
</evidence>
<evidence type="ECO:0000256" key="11">
    <source>
        <dbReference type="ARBA" id="ARBA00023136"/>
    </source>
</evidence>
<keyword evidence="9" id="KW-0445">Lipid transport</keyword>
<proteinExistence type="inferred from homology"/>
<evidence type="ECO:0000256" key="13">
    <source>
        <dbReference type="SAM" id="Phobius"/>
    </source>
</evidence>
<dbReference type="InterPro" id="IPR035892">
    <property type="entry name" value="C2_domain_sf"/>
</dbReference>
<feature type="transmembrane region" description="Helical" evidence="13">
    <location>
        <begin position="273"/>
        <end position="294"/>
    </location>
</feature>
<comment type="similarity">
    <text evidence="2">Belongs to the synaptotagmin family.</text>
</comment>
<keyword evidence="3" id="KW-0813">Transport</keyword>
<organism evidence="16 17">
    <name type="scientific">Pleodorina starrii</name>
    <dbReference type="NCBI Taxonomy" id="330485"/>
    <lineage>
        <taxon>Eukaryota</taxon>
        <taxon>Viridiplantae</taxon>
        <taxon>Chlorophyta</taxon>
        <taxon>core chlorophytes</taxon>
        <taxon>Chlorophyceae</taxon>
        <taxon>CS clade</taxon>
        <taxon>Chlamydomonadales</taxon>
        <taxon>Volvocaceae</taxon>
        <taxon>Pleodorina</taxon>
    </lineage>
</organism>
<dbReference type="CDD" id="cd21677">
    <property type="entry name" value="SMP_SYT"/>
    <property type="match status" value="1"/>
</dbReference>
<evidence type="ECO:0000256" key="4">
    <source>
        <dbReference type="ARBA" id="ARBA00022692"/>
    </source>
</evidence>
<keyword evidence="17" id="KW-1185">Reference proteome</keyword>
<dbReference type="PANTHER" id="PTHR10774">
    <property type="entry name" value="EXTENDED SYNAPTOTAGMIN-RELATED"/>
    <property type="match status" value="1"/>
</dbReference>
<dbReference type="InterPro" id="IPR031468">
    <property type="entry name" value="SMP_LBD"/>
</dbReference>
<dbReference type="PROSITE" id="PS51847">
    <property type="entry name" value="SMP"/>
    <property type="match status" value="1"/>
</dbReference>
<keyword evidence="5" id="KW-0479">Metal-binding</keyword>
<dbReference type="GO" id="GO:0005783">
    <property type="term" value="C:endoplasmic reticulum"/>
    <property type="evidence" value="ECO:0007669"/>
    <property type="project" value="TreeGrafter"/>
</dbReference>
<feature type="region of interest" description="Disordered" evidence="12">
    <location>
        <begin position="106"/>
        <end position="130"/>
    </location>
</feature>
<evidence type="ECO:0000256" key="3">
    <source>
        <dbReference type="ARBA" id="ARBA00022448"/>
    </source>
</evidence>
<evidence type="ECO:0000259" key="15">
    <source>
        <dbReference type="PROSITE" id="PS51847"/>
    </source>
</evidence>
<feature type="domain" description="SMP-LTD" evidence="15">
    <location>
        <begin position="330"/>
        <end position="521"/>
    </location>
</feature>
<reference evidence="16 17" key="1">
    <citation type="journal article" date="2023" name="Commun. Biol.">
        <title>Reorganization of the ancestral sex-determining regions during the evolution of trioecy in Pleodorina starrii.</title>
        <authorList>
            <person name="Takahashi K."/>
            <person name="Suzuki S."/>
            <person name="Kawai-Toyooka H."/>
            <person name="Yamamoto K."/>
            <person name="Hamaji T."/>
            <person name="Ootsuki R."/>
            <person name="Yamaguchi H."/>
            <person name="Kawachi M."/>
            <person name="Higashiyama T."/>
            <person name="Nozaki H."/>
        </authorList>
    </citation>
    <scope>NUCLEOTIDE SEQUENCE [LARGE SCALE GENOMIC DNA]</scope>
    <source>
        <strain evidence="16 17">NIES-4479</strain>
    </source>
</reference>
<protein>
    <recommendedName>
        <fullName evidence="18">SMP-LTD domain-containing protein</fullName>
    </recommendedName>
</protein>
<evidence type="ECO:0000256" key="5">
    <source>
        <dbReference type="ARBA" id="ARBA00022723"/>
    </source>
</evidence>
<evidence type="ECO:0000256" key="9">
    <source>
        <dbReference type="ARBA" id="ARBA00023055"/>
    </source>
</evidence>
<name>A0A9W6F875_9CHLO</name>
<keyword evidence="11 13" id="KW-0472">Membrane</keyword>
<dbReference type="GO" id="GO:0016020">
    <property type="term" value="C:membrane"/>
    <property type="evidence" value="ECO:0007669"/>
    <property type="project" value="UniProtKB-SubCell"/>
</dbReference>
<feature type="compositionally biased region" description="Low complexity" evidence="12">
    <location>
        <begin position="925"/>
        <end position="949"/>
    </location>
</feature>
<keyword evidence="7" id="KW-0106">Calcium</keyword>
<sequence>MAAPEGRLVPAEVQRTADGAITEETTVAAARHNSIGRDATAYGAGRACSDAVGSQLEQASSPLIGSTSHQTAQIGAMPHSVEASFCSVAGQQHIACDEITEVCTPKAAPPPSSAATPSTVPLPDMPPDKGPGVATPLEGATAIPVSTVGAAKKGPVSPTRIAEGESSFPQENGVGPKGADVGAPTIAPAEATEASPMKALPQVAVDAAKQAGQAYVEAGKEARTTVNSLATAFMSKSGPPITLTVDHIATVLFFVILGFNLLILPIFLPSLFRLAYCLVWGLLFGLGLSFLFYYNKKAKTERNDLLSVNLGVKGMYLVSGGLPSWFNMSQSEKLEWLNQLIMEIWPFVDKGVCDMIKEMTAQVMPGVLKTLPAGMGGIVKSIGFKHLTFGDAPFRVESMWVSRDEKESLVMELSVKWCGDPNITLAIEIPGGQKLCPRVMDITFVAQVRVVLNPLVARIPGFVALMATVPKPPLIKYRLDFGKAMGGSMAPAAVTPVINYFLRDVINKMLVWPQRLVVPVIQETEQDKVEIQKLMRRHRGVVRVCVMGARELKPDSWGNNDVLVELTTDSEHYEATSIKRAKPVLGPDGKVIEHLGETVVWNEYIYLLIQEPKDQLMLLEMFDIDRLRPTKLLTGQVSQVINGRQLVGRSLLKLAEVCREGTSGSGEPVGMISHLGKGEWGSPGGPGKGLGKVRLQLQYWPFEKFTKHDVENAMTGIVTVRLLKVWGLAVAGDRVSAFVRVTSSAARSKEWKSTTRTWTRRNHILMLKREMTRLAAARERDMREGRSKEAERKARYLEALKDAVAGNNKRARLTVEMDYTLTDVIKIKVIESSLLSSAECLGRLDVPVSDIVTANDFNPMTGQREYGLHRKRWEEYNPENPDRTLDHLERGLLLEEGDGARIWVEMRWVPCIQAMGLPADEADDAAAPATPLPDSSVTSSRRSTVAGLS</sequence>
<dbReference type="AlphaFoldDB" id="A0A9W6F875"/>
<feature type="domain" description="C2" evidence="14">
    <location>
        <begin position="523"/>
        <end position="668"/>
    </location>
</feature>
<evidence type="ECO:0000256" key="10">
    <source>
        <dbReference type="ARBA" id="ARBA00023121"/>
    </source>
</evidence>
<evidence type="ECO:0000259" key="14">
    <source>
        <dbReference type="PROSITE" id="PS50004"/>
    </source>
</evidence>
<dbReference type="Pfam" id="PF00168">
    <property type="entry name" value="C2"/>
    <property type="match status" value="1"/>
</dbReference>
<dbReference type="PROSITE" id="PS50004">
    <property type="entry name" value="C2"/>
    <property type="match status" value="1"/>
</dbReference>
<evidence type="ECO:0000256" key="6">
    <source>
        <dbReference type="ARBA" id="ARBA00022737"/>
    </source>
</evidence>
<evidence type="ECO:0000313" key="17">
    <source>
        <dbReference type="Proteomes" id="UP001165080"/>
    </source>
</evidence>
<feature type="transmembrane region" description="Helical" evidence="13">
    <location>
        <begin position="243"/>
        <end position="267"/>
    </location>
</feature>
<evidence type="ECO:0008006" key="18">
    <source>
        <dbReference type="Google" id="ProtNLM"/>
    </source>
</evidence>
<dbReference type="InterPro" id="IPR000008">
    <property type="entry name" value="C2_dom"/>
</dbReference>
<keyword evidence="10" id="KW-0446">Lipid-binding</keyword>
<evidence type="ECO:0000313" key="16">
    <source>
        <dbReference type="EMBL" id="GLC59938.1"/>
    </source>
</evidence>
<keyword evidence="8 13" id="KW-1133">Transmembrane helix</keyword>
<dbReference type="GO" id="GO:0006869">
    <property type="term" value="P:lipid transport"/>
    <property type="evidence" value="ECO:0007669"/>
    <property type="project" value="UniProtKB-KW"/>
</dbReference>
<dbReference type="SUPFAM" id="SSF49562">
    <property type="entry name" value="C2 domain (Calcium/lipid-binding domain, CaLB)"/>
    <property type="match status" value="1"/>
</dbReference>
<evidence type="ECO:0000256" key="12">
    <source>
        <dbReference type="SAM" id="MobiDB-lite"/>
    </source>
</evidence>
<accession>A0A9W6F875</accession>
<comment type="caution">
    <text evidence="16">The sequence shown here is derived from an EMBL/GenBank/DDBJ whole genome shotgun (WGS) entry which is preliminary data.</text>
</comment>
<feature type="compositionally biased region" description="Low complexity" evidence="12">
    <location>
        <begin position="113"/>
        <end position="122"/>
    </location>
</feature>
<evidence type="ECO:0000256" key="2">
    <source>
        <dbReference type="ARBA" id="ARBA00006996"/>
    </source>
</evidence>
<feature type="region of interest" description="Disordered" evidence="12">
    <location>
        <begin position="150"/>
        <end position="177"/>
    </location>
</feature>
<dbReference type="InterPro" id="IPR045050">
    <property type="entry name" value="Synaptotagmin_plant"/>
</dbReference>